<keyword evidence="3 7" id="KW-0812">Transmembrane</keyword>
<sequence>MPFNSFPFYPQTRKPFLYDTSIVEIIIICSVTACTFIIILPGIRGKLRLFWLLRVLTSLLIGAVILAVNFTRDWEVGMVTTTTVYKSFSNEMVNVSIGLWVGLKGINITLSGIPVHQINETINYNEIFDWETGHIFDKEYADGLERGLPNPILYVAEKFTSGNPCRLYEQYSIGSYYASALMWLAFCSWIFCNVLFSMLLLQYGIYMMISTSLCIIISLISFVSIRQEACSIMFGISVLQPTLGLSFWISLGAGMLCLMLSLILIVLHIRKPTILKRIFNDIDAAKKISDSEEVLFLDDNQTIMLQQML</sequence>
<dbReference type="GO" id="GO:0015031">
    <property type="term" value="P:protein transport"/>
    <property type="evidence" value="ECO:0007669"/>
    <property type="project" value="InterPro"/>
</dbReference>
<evidence type="ECO:0000256" key="7">
    <source>
        <dbReference type="SAM" id="Phobius"/>
    </source>
</evidence>
<comment type="subcellular location">
    <subcellularLocation>
        <location evidence="1">Membrane</location>
        <topology evidence="1">Multi-pass membrane protein</topology>
    </subcellularLocation>
</comment>
<name>A0AAD1VUE5_PELCU</name>
<comment type="similarity">
    <text evidence="2">Belongs to the DUOXA family.</text>
</comment>
<evidence type="ECO:0000313" key="9">
    <source>
        <dbReference type="Proteomes" id="UP001295444"/>
    </source>
</evidence>
<proteinExistence type="inferred from homology"/>
<accession>A0AAD1VUE5</accession>
<keyword evidence="4 7" id="KW-1133">Transmembrane helix</keyword>
<evidence type="ECO:0000256" key="3">
    <source>
        <dbReference type="ARBA" id="ARBA00022692"/>
    </source>
</evidence>
<dbReference type="InterPro" id="IPR018469">
    <property type="entry name" value="Dual_oxidase_maturation_fac"/>
</dbReference>
<evidence type="ECO:0000256" key="6">
    <source>
        <dbReference type="ARBA" id="ARBA00023180"/>
    </source>
</evidence>
<dbReference type="Pfam" id="PF10204">
    <property type="entry name" value="DuoxA"/>
    <property type="match status" value="1"/>
</dbReference>
<evidence type="ECO:0000256" key="4">
    <source>
        <dbReference type="ARBA" id="ARBA00022989"/>
    </source>
</evidence>
<feature type="transmembrane region" description="Helical" evidence="7">
    <location>
        <begin position="245"/>
        <end position="267"/>
    </location>
</feature>
<dbReference type="PANTHER" id="PTHR31158">
    <property type="entry name" value="DUAL OXIDASE 2"/>
    <property type="match status" value="1"/>
</dbReference>
<evidence type="ECO:0000256" key="5">
    <source>
        <dbReference type="ARBA" id="ARBA00023136"/>
    </source>
</evidence>
<dbReference type="Proteomes" id="UP001295444">
    <property type="component" value="Chromosome 03"/>
</dbReference>
<dbReference type="EMBL" id="OW240914">
    <property type="protein sequence ID" value="CAH2273700.1"/>
    <property type="molecule type" value="Genomic_DNA"/>
</dbReference>
<protein>
    <submittedName>
        <fullName evidence="8">Dual oxidase maturation factor 1-like</fullName>
    </submittedName>
</protein>
<feature type="transmembrane region" description="Helical" evidence="7">
    <location>
        <begin position="51"/>
        <end position="70"/>
    </location>
</feature>
<reference evidence="8" key="1">
    <citation type="submission" date="2022-03" db="EMBL/GenBank/DDBJ databases">
        <authorList>
            <person name="Alioto T."/>
            <person name="Alioto T."/>
            <person name="Gomez Garrido J."/>
        </authorList>
    </citation>
    <scope>NUCLEOTIDE SEQUENCE</scope>
</reference>
<organism evidence="8 9">
    <name type="scientific">Pelobates cultripes</name>
    <name type="common">Western spadefoot toad</name>
    <dbReference type="NCBI Taxonomy" id="61616"/>
    <lineage>
        <taxon>Eukaryota</taxon>
        <taxon>Metazoa</taxon>
        <taxon>Chordata</taxon>
        <taxon>Craniata</taxon>
        <taxon>Vertebrata</taxon>
        <taxon>Euteleostomi</taxon>
        <taxon>Amphibia</taxon>
        <taxon>Batrachia</taxon>
        <taxon>Anura</taxon>
        <taxon>Pelobatoidea</taxon>
        <taxon>Pelobatidae</taxon>
        <taxon>Pelobates</taxon>
    </lineage>
</organism>
<dbReference type="GO" id="GO:0005789">
    <property type="term" value="C:endoplasmic reticulum membrane"/>
    <property type="evidence" value="ECO:0007669"/>
    <property type="project" value="InterPro"/>
</dbReference>
<evidence type="ECO:0000256" key="2">
    <source>
        <dbReference type="ARBA" id="ARBA00009816"/>
    </source>
</evidence>
<keyword evidence="5 7" id="KW-0472">Membrane</keyword>
<feature type="transmembrane region" description="Helical" evidence="7">
    <location>
        <begin position="203"/>
        <end position="225"/>
    </location>
</feature>
<dbReference type="AlphaFoldDB" id="A0AAD1VUE5"/>
<dbReference type="PANTHER" id="PTHR31158:SF12">
    <property type="entry name" value="DUAL OXIDASE MATURATION FACTOR 1"/>
    <property type="match status" value="1"/>
</dbReference>
<feature type="transmembrane region" description="Helical" evidence="7">
    <location>
        <begin position="20"/>
        <end position="39"/>
    </location>
</feature>
<keyword evidence="6" id="KW-0325">Glycoprotein</keyword>
<evidence type="ECO:0000256" key="1">
    <source>
        <dbReference type="ARBA" id="ARBA00004141"/>
    </source>
</evidence>
<feature type="transmembrane region" description="Helical" evidence="7">
    <location>
        <begin position="176"/>
        <end position="196"/>
    </location>
</feature>
<evidence type="ECO:0000313" key="8">
    <source>
        <dbReference type="EMBL" id="CAH2273700.1"/>
    </source>
</evidence>
<gene>
    <name evidence="8" type="ORF">PECUL_23A031541</name>
</gene>
<keyword evidence="9" id="KW-1185">Reference proteome</keyword>